<dbReference type="AlphaFoldDB" id="A0AA40F568"/>
<keyword evidence="2" id="KW-1185">Reference proteome</keyword>
<accession>A0AA40F568</accession>
<reference evidence="1" key="1">
    <citation type="submission" date="2023-06" db="EMBL/GenBank/DDBJ databases">
        <title>Genome-scale phylogeny and comparative genomics of the fungal order Sordariales.</title>
        <authorList>
            <consortium name="Lawrence Berkeley National Laboratory"/>
            <person name="Hensen N."/>
            <person name="Bonometti L."/>
            <person name="Westerberg I."/>
            <person name="Brannstrom I.O."/>
            <person name="Guillou S."/>
            <person name="Cros-Aarteil S."/>
            <person name="Calhoun S."/>
            <person name="Haridas S."/>
            <person name="Kuo A."/>
            <person name="Mondo S."/>
            <person name="Pangilinan J."/>
            <person name="Riley R."/>
            <person name="LaButti K."/>
            <person name="Andreopoulos B."/>
            <person name="Lipzen A."/>
            <person name="Chen C."/>
            <person name="Yanf M."/>
            <person name="Daum C."/>
            <person name="Ng V."/>
            <person name="Clum A."/>
            <person name="Steindorff A."/>
            <person name="Ohm R."/>
            <person name="Martin F."/>
            <person name="Silar P."/>
            <person name="Natvig D."/>
            <person name="Lalanne C."/>
            <person name="Gautier V."/>
            <person name="Ament-velasquez S.L."/>
            <person name="Kruys A."/>
            <person name="Hutchinson M.I."/>
            <person name="Powell A.J."/>
            <person name="Barry K."/>
            <person name="Miller A.N."/>
            <person name="Grigoriev I.V."/>
            <person name="Debuchy R."/>
            <person name="Gladieux P."/>
            <person name="Thoren M.H."/>
            <person name="Johannesson H."/>
        </authorList>
    </citation>
    <scope>NUCLEOTIDE SEQUENCE</scope>
    <source>
        <strain evidence="1">SMH3187-1</strain>
    </source>
</reference>
<gene>
    <name evidence="1" type="ORF">B0T18DRAFT_387479</name>
</gene>
<evidence type="ECO:0008006" key="3">
    <source>
        <dbReference type="Google" id="ProtNLM"/>
    </source>
</evidence>
<dbReference type="Gene3D" id="3.90.245.10">
    <property type="entry name" value="Ribonucleoside hydrolase-like"/>
    <property type="match status" value="1"/>
</dbReference>
<dbReference type="Proteomes" id="UP001172155">
    <property type="component" value="Unassembled WGS sequence"/>
</dbReference>
<sequence>MASLSVSDGPFNEQEFRSKIPKDISPTDRCYYEKLIPVLKNRKPSDKPRIVIITDIEQDYDDLMAIIFLSEMHRLGVVQLAGFIANHQQALRRARFLRTIVYLLGLGHLEVALGTAGVEKTDDPQYARLTASAYYELKNETFDQMIWNTKPHHPGQKPDRSPEQILHDLKTQVDPPGASPFRSGRELLDDLAEQVDTEGKEPLTVLLISSMQDIAEYFDAHKDEDTFFKQHFKKFVSQGGYYHVTAPDGTCTLEPNMDMNNNFVHKTAAKVYTDCLVKYNLPSDAWSREAAKAARLEGKTLGSLTDHGPIGTHLSWLYRRQEFKFYWDPYHAPYMPHLDPGWYATTRLCLDPLSDEYAKFTKHVPEFQEVVPYSKVIAYDGCAAMGAVGDDVMLALGVLRPADEVPAYNKAPHRHRIFGRGLNDQGKPDSRDLGGIDGPRLADVFQVFFYGALRATKDYAGKLIDPKAVRHRPVDRETLTPLHVFDRQTIYIRDVKAMKADLKKKAAEVKVAGEGPEKKRLEEEVQALEAGIKECESAELKAVVNGVEKTFPRVPDPKQYPYPLLYERAVRHHEPPAWSAGE</sequence>
<evidence type="ECO:0000313" key="1">
    <source>
        <dbReference type="EMBL" id="KAK0751340.1"/>
    </source>
</evidence>
<dbReference type="EMBL" id="JAUKUD010000002">
    <property type="protein sequence ID" value="KAK0751340.1"/>
    <property type="molecule type" value="Genomic_DNA"/>
</dbReference>
<protein>
    <recommendedName>
        <fullName evidence="3">Inosine/uridine-preferring nucleoside hydrolase domain-containing protein</fullName>
    </recommendedName>
</protein>
<evidence type="ECO:0000313" key="2">
    <source>
        <dbReference type="Proteomes" id="UP001172155"/>
    </source>
</evidence>
<name>A0AA40F568_9PEZI</name>
<dbReference type="GO" id="GO:0016799">
    <property type="term" value="F:hydrolase activity, hydrolyzing N-glycosyl compounds"/>
    <property type="evidence" value="ECO:0007669"/>
    <property type="project" value="InterPro"/>
</dbReference>
<dbReference type="InterPro" id="IPR036452">
    <property type="entry name" value="Ribo_hydro-like"/>
</dbReference>
<dbReference type="SUPFAM" id="SSF53590">
    <property type="entry name" value="Nucleoside hydrolase"/>
    <property type="match status" value="1"/>
</dbReference>
<proteinExistence type="predicted"/>
<organism evidence="1 2">
    <name type="scientific">Schizothecium vesticola</name>
    <dbReference type="NCBI Taxonomy" id="314040"/>
    <lineage>
        <taxon>Eukaryota</taxon>
        <taxon>Fungi</taxon>
        <taxon>Dikarya</taxon>
        <taxon>Ascomycota</taxon>
        <taxon>Pezizomycotina</taxon>
        <taxon>Sordariomycetes</taxon>
        <taxon>Sordariomycetidae</taxon>
        <taxon>Sordariales</taxon>
        <taxon>Schizotheciaceae</taxon>
        <taxon>Schizothecium</taxon>
    </lineage>
</organism>
<comment type="caution">
    <text evidence="1">The sequence shown here is derived from an EMBL/GenBank/DDBJ whole genome shotgun (WGS) entry which is preliminary data.</text>
</comment>